<dbReference type="GO" id="GO:0005886">
    <property type="term" value="C:plasma membrane"/>
    <property type="evidence" value="ECO:0007669"/>
    <property type="project" value="UniProtKB-SubCell"/>
</dbReference>
<geneLocation type="plasmid" evidence="12">
    <name>ppaby2</name>
</geneLocation>
<name>A0A1P8UME4_9RHOB</name>
<evidence type="ECO:0000256" key="4">
    <source>
        <dbReference type="ARBA" id="ARBA00022519"/>
    </source>
</evidence>
<proteinExistence type="inferred from homology"/>
<keyword evidence="4 9" id="KW-0997">Cell inner membrane</keyword>
<protein>
    <recommendedName>
        <fullName evidence="9">TRAP transporter small permease protein</fullName>
    </recommendedName>
</protein>
<keyword evidence="6 9" id="KW-1133">Transmembrane helix</keyword>
<keyword evidence="11" id="KW-0614">Plasmid</keyword>
<comment type="subunit">
    <text evidence="9">The complex comprises the extracytoplasmic solute receptor protein and the two transmembrane proteins.</text>
</comment>
<reference evidence="11 12" key="1">
    <citation type="submission" date="2016-04" db="EMBL/GenBank/DDBJ databases">
        <title>Deep-sea bacteria in the southern Pacific.</title>
        <authorList>
            <person name="Tang K."/>
        </authorList>
    </citation>
    <scope>NUCLEOTIDE SEQUENCE [LARGE SCALE GENOMIC DNA]</scope>
    <source>
        <strain evidence="11 12">JLT2014</strain>
        <plasmid evidence="12">ppaby2</plasmid>
    </source>
</reference>
<dbReference type="Proteomes" id="UP000187059">
    <property type="component" value="Plasmid pPABY2"/>
</dbReference>
<dbReference type="EMBL" id="CP015090">
    <property type="protein sequence ID" value="APZ50582.1"/>
    <property type="molecule type" value="Genomic_DNA"/>
</dbReference>
<feature type="transmembrane region" description="Helical" evidence="9">
    <location>
        <begin position="47"/>
        <end position="65"/>
    </location>
</feature>
<evidence type="ECO:0000256" key="1">
    <source>
        <dbReference type="ARBA" id="ARBA00004429"/>
    </source>
</evidence>
<feature type="domain" description="Tripartite ATP-independent periplasmic transporters DctQ component" evidence="10">
    <location>
        <begin position="24"/>
        <end position="157"/>
    </location>
</feature>
<comment type="subcellular location">
    <subcellularLocation>
        <location evidence="1 9">Cell inner membrane</location>
        <topology evidence="1 9">Multi-pass membrane protein</topology>
    </subcellularLocation>
</comment>
<evidence type="ECO:0000256" key="5">
    <source>
        <dbReference type="ARBA" id="ARBA00022692"/>
    </source>
</evidence>
<dbReference type="KEGG" id="paby:Ga0080574_TMP248"/>
<evidence type="ECO:0000256" key="8">
    <source>
        <dbReference type="ARBA" id="ARBA00038436"/>
    </source>
</evidence>
<dbReference type="Pfam" id="PF04290">
    <property type="entry name" value="DctQ"/>
    <property type="match status" value="1"/>
</dbReference>
<keyword evidence="12" id="KW-1185">Reference proteome</keyword>
<keyword evidence="5 9" id="KW-0812">Transmembrane</keyword>
<evidence type="ECO:0000313" key="12">
    <source>
        <dbReference type="Proteomes" id="UP000187059"/>
    </source>
</evidence>
<evidence type="ECO:0000256" key="6">
    <source>
        <dbReference type="ARBA" id="ARBA00022989"/>
    </source>
</evidence>
<comment type="similarity">
    <text evidence="8 9">Belongs to the TRAP transporter small permease family.</text>
</comment>
<dbReference type="RefSeq" id="WP_076694376.1">
    <property type="nucleotide sequence ID" value="NZ_CP015090.1"/>
</dbReference>
<evidence type="ECO:0000256" key="7">
    <source>
        <dbReference type="ARBA" id="ARBA00023136"/>
    </source>
</evidence>
<feature type="transmembrane region" description="Helical" evidence="9">
    <location>
        <begin position="130"/>
        <end position="149"/>
    </location>
</feature>
<dbReference type="AlphaFoldDB" id="A0A1P8UME4"/>
<dbReference type="OrthoDB" id="4964541at2"/>
<evidence type="ECO:0000259" key="10">
    <source>
        <dbReference type="Pfam" id="PF04290"/>
    </source>
</evidence>
<evidence type="ECO:0000313" key="11">
    <source>
        <dbReference type="EMBL" id="APZ50582.1"/>
    </source>
</evidence>
<feature type="transmembrane region" description="Helical" evidence="9">
    <location>
        <begin position="86"/>
        <end position="110"/>
    </location>
</feature>
<dbReference type="InterPro" id="IPR007387">
    <property type="entry name" value="TRAP_DctQ"/>
</dbReference>
<accession>A0A1P8UME4</accession>
<gene>
    <name evidence="11" type="ORF">Ga0080574_TMP248</name>
</gene>
<evidence type="ECO:0000256" key="9">
    <source>
        <dbReference type="RuleBase" id="RU369079"/>
    </source>
</evidence>
<feature type="transmembrane region" description="Helical" evidence="9">
    <location>
        <begin position="12"/>
        <end position="35"/>
    </location>
</feature>
<dbReference type="PANTHER" id="PTHR35011:SF11">
    <property type="entry name" value="TRAP TRANSPORTER SMALL PERMEASE PROTEIN"/>
    <property type="match status" value="1"/>
</dbReference>
<dbReference type="InterPro" id="IPR055348">
    <property type="entry name" value="DctQ"/>
</dbReference>
<sequence>MTTLLSGLHRLTLWFCAALAVAIIGALSVQIVSRYVFNAPVHMTDDIAEISLIWMTFLGAALVYREGGHIGLDLLDTLTRPALRRWLRIVLHLLVVAVLAYVITQVRQLYPLMSRLEFGTVPKGPLTSKFVLILLPFGIGAGMTILFALEAVWTELRGAPAEADT</sequence>
<evidence type="ECO:0000256" key="2">
    <source>
        <dbReference type="ARBA" id="ARBA00022448"/>
    </source>
</evidence>
<dbReference type="GO" id="GO:0015740">
    <property type="term" value="P:C4-dicarboxylate transport"/>
    <property type="evidence" value="ECO:0007669"/>
    <property type="project" value="TreeGrafter"/>
</dbReference>
<dbReference type="GO" id="GO:0022857">
    <property type="term" value="F:transmembrane transporter activity"/>
    <property type="evidence" value="ECO:0007669"/>
    <property type="project" value="UniProtKB-UniRule"/>
</dbReference>
<organism evidence="11 12">
    <name type="scientific">Salipiger abyssi</name>
    <dbReference type="NCBI Taxonomy" id="1250539"/>
    <lineage>
        <taxon>Bacteria</taxon>
        <taxon>Pseudomonadati</taxon>
        <taxon>Pseudomonadota</taxon>
        <taxon>Alphaproteobacteria</taxon>
        <taxon>Rhodobacterales</taxon>
        <taxon>Roseobacteraceae</taxon>
        <taxon>Salipiger</taxon>
    </lineage>
</organism>
<keyword evidence="2 9" id="KW-0813">Transport</keyword>
<keyword evidence="7 9" id="KW-0472">Membrane</keyword>
<evidence type="ECO:0000256" key="3">
    <source>
        <dbReference type="ARBA" id="ARBA00022475"/>
    </source>
</evidence>
<dbReference type="PANTHER" id="PTHR35011">
    <property type="entry name" value="2,3-DIKETO-L-GULONATE TRAP TRANSPORTER SMALL PERMEASE PROTEIN YIAM"/>
    <property type="match status" value="1"/>
</dbReference>
<comment type="function">
    <text evidence="9">Part of the tripartite ATP-independent periplasmic (TRAP) transport system.</text>
</comment>
<keyword evidence="3" id="KW-1003">Cell membrane</keyword>